<evidence type="ECO:0000256" key="1">
    <source>
        <dbReference type="ARBA" id="ARBA00013201"/>
    </source>
</evidence>
<evidence type="ECO:0000256" key="4">
    <source>
        <dbReference type="ARBA" id="ARBA00023098"/>
    </source>
</evidence>
<feature type="chain" id="PRO_5016925622" description="1-alkyl-2-acetylglycerophosphocholine esterase" evidence="5">
    <location>
        <begin position="17"/>
        <end position="355"/>
    </location>
</feature>
<dbReference type="EMBL" id="QKXC01000198">
    <property type="protein sequence ID" value="RBR12501.1"/>
    <property type="molecule type" value="Genomic_DNA"/>
</dbReference>
<dbReference type="PANTHER" id="PTHR10272:SF14">
    <property type="entry name" value="PAF ACETYLHYDROLASE FAMILY PROTEIN"/>
    <property type="match status" value="1"/>
</dbReference>
<reference evidence="6 7" key="1">
    <citation type="submission" date="2018-06" db="EMBL/GenBank/DDBJ databases">
        <title>Fusarium incarnatum-equiseti species complex species 28.</title>
        <authorList>
            <person name="Gardiner D.M."/>
        </authorList>
    </citation>
    <scope>NUCLEOTIDE SEQUENCE [LARGE SCALE GENOMIC DNA]</scope>
    <source>
        <strain evidence="6 7">FIESC_28</strain>
    </source>
</reference>
<dbReference type="AlphaFoldDB" id="A0A366R5S2"/>
<proteinExistence type="predicted"/>
<keyword evidence="3" id="KW-0442">Lipid degradation</keyword>
<dbReference type="PANTHER" id="PTHR10272">
    <property type="entry name" value="PLATELET-ACTIVATING FACTOR ACETYLHYDROLASE"/>
    <property type="match status" value="1"/>
</dbReference>
<dbReference type="GO" id="GO:0003847">
    <property type="term" value="F:1-alkyl-2-acetylglycerophosphocholine esterase activity"/>
    <property type="evidence" value="ECO:0007669"/>
    <property type="project" value="UniProtKB-EC"/>
</dbReference>
<evidence type="ECO:0000313" key="7">
    <source>
        <dbReference type="Proteomes" id="UP000253153"/>
    </source>
</evidence>
<comment type="caution">
    <text evidence="6">The sequence shown here is derived from an EMBL/GenBank/DDBJ whole genome shotgun (WGS) entry which is preliminary data.</text>
</comment>
<keyword evidence="5" id="KW-0732">Signal</keyword>
<dbReference type="Pfam" id="PF03403">
    <property type="entry name" value="PAF-AH_p_II"/>
    <property type="match status" value="2"/>
</dbReference>
<dbReference type="Gene3D" id="3.40.50.1820">
    <property type="entry name" value="alpha/beta hydrolase"/>
    <property type="match status" value="1"/>
</dbReference>
<dbReference type="EC" id="3.1.1.47" evidence="1"/>
<accession>A0A366R5S2</accession>
<dbReference type="Proteomes" id="UP000253153">
    <property type="component" value="Unassembled WGS sequence"/>
</dbReference>
<protein>
    <recommendedName>
        <fullName evidence="1">1-alkyl-2-acetylglycerophosphocholine esterase</fullName>
        <ecNumber evidence="1">3.1.1.47</ecNumber>
    </recommendedName>
</protein>
<keyword evidence="4" id="KW-0443">Lipid metabolism</keyword>
<name>A0A366R5S2_9HYPO</name>
<dbReference type="SUPFAM" id="SSF53474">
    <property type="entry name" value="alpha/beta-Hydrolases"/>
    <property type="match status" value="1"/>
</dbReference>
<gene>
    <name evidence="6" type="ORF">FIESC28_08625</name>
</gene>
<feature type="signal peptide" evidence="5">
    <location>
        <begin position="1"/>
        <end position="16"/>
    </location>
</feature>
<organism evidence="6 7">
    <name type="scientific">Fusarium coffeatum</name>
    <dbReference type="NCBI Taxonomy" id="231269"/>
    <lineage>
        <taxon>Eukaryota</taxon>
        <taxon>Fungi</taxon>
        <taxon>Dikarya</taxon>
        <taxon>Ascomycota</taxon>
        <taxon>Pezizomycotina</taxon>
        <taxon>Sordariomycetes</taxon>
        <taxon>Hypocreomycetidae</taxon>
        <taxon>Hypocreales</taxon>
        <taxon>Nectriaceae</taxon>
        <taxon>Fusarium</taxon>
        <taxon>Fusarium incarnatum-equiseti species complex</taxon>
    </lineage>
</organism>
<evidence type="ECO:0000256" key="2">
    <source>
        <dbReference type="ARBA" id="ARBA00022801"/>
    </source>
</evidence>
<dbReference type="GO" id="GO:0016042">
    <property type="term" value="P:lipid catabolic process"/>
    <property type="evidence" value="ECO:0007669"/>
    <property type="project" value="UniProtKB-KW"/>
</dbReference>
<dbReference type="GeneID" id="41998059"/>
<evidence type="ECO:0000256" key="3">
    <source>
        <dbReference type="ARBA" id="ARBA00022963"/>
    </source>
</evidence>
<keyword evidence="2" id="KW-0378">Hydrolase</keyword>
<dbReference type="RefSeq" id="XP_031013191.1">
    <property type="nucleotide sequence ID" value="XM_031162763.1"/>
</dbReference>
<sequence length="355" mass="38335">MKFSLLLLSLVGLGNAIELPKPNGPYSVAVRTSAMIDKHRIDPYDPRRGHRNVLASIFWPVPSPSCSKTTLPYMTPAVAKLYGQKAQSMGLSNETFAAFEYSVCTPLHTPKGCGSKRQFPLIIFSPGAGNSRLLYSNMARSFASFGNIVALIDHPYDADIIEFPDGKTIMTGNIPETTKSLIKLTKVRAEDISFVISEVLQSSLYKSVLKGLPGSVDKSKIVALGHSLGGASAAVAILSDKRICGGMDMDGQIFDPALSQGLEKPFFLVGRPNHSKEDATWNKFFANLRGSKKMITIDRTVHGSFTDYPQLIQALNLPASASKAIQPLIGTVNPSDLENGLSKIVVSFVKACSNI</sequence>
<evidence type="ECO:0000256" key="5">
    <source>
        <dbReference type="SAM" id="SignalP"/>
    </source>
</evidence>
<evidence type="ECO:0000313" key="6">
    <source>
        <dbReference type="EMBL" id="RBR12501.1"/>
    </source>
</evidence>
<dbReference type="OrthoDB" id="2363873at2759"/>
<keyword evidence="7" id="KW-1185">Reference proteome</keyword>
<dbReference type="InterPro" id="IPR029058">
    <property type="entry name" value="AB_hydrolase_fold"/>
</dbReference>